<keyword evidence="3" id="KW-0472">Membrane</keyword>
<comment type="similarity">
    <text evidence="1">Belongs to the UPF0749 family.</text>
</comment>
<keyword evidence="3" id="KW-0812">Transmembrane</keyword>
<accession>A0ABZ3FN40</accession>
<dbReference type="Gene3D" id="3.30.70.1880">
    <property type="entry name" value="Protein of unknown function DUF881"/>
    <property type="match status" value="1"/>
</dbReference>
<dbReference type="Pfam" id="PF05949">
    <property type="entry name" value="DUF881"/>
    <property type="match status" value="1"/>
</dbReference>
<feature type="coiled-coil region" evidence="2">
    <location>
        <begin position="62"/>
        <end position="89"/>
    </location>
</feature>
<keyword evidence="3" id="KW-1133">Transmembrane helix</keyword>
<dbReference type="PANTHER" id="PTHR37313">
    <property type="entry name" value="UPF0749 PROTEIN RV1825"/>
    <property type="match status" value="1"/>
</dbReference>
<name>A0ABZ3FN40_9ACTN</name>
<gene>
    <name evidence="4" type="ORF">AADG42_02860</name>
</gene>
<dbReference type="InterPro" id="IPR010273">
    <property type="entry name" value="DUF881"/>
</dbReference>
<keyword evidence="5" id="KW-1185">Reference proteome</keyword>
<feature type="transmembrane region" description="Helical" evidence="3">
    <location>
        <begin position="25"/>
        <end position="45"/>
    </location>
</feature>
<protein>
    <submittedName>
        <fullName evidence="4">DUF881 domain-containing protein</fullName>
    </submittedName>
</protein>
<evidence type="ECO:0000256" key="1">
    <source>
        <dbReference type="ARBA" id="ARBA00009108"/>
    </source>
</evidence>
<keyword evidence="2" id="KW-0175">Coiled coil</keyword>
<organism evidence="4 5">
    <name type="scientific">Ammonicoccus fulvus</name>
    <dbReference type="NCBI Taxonomy" id="3138240"/>
    <lineage>
        <taxon>Bacteria</taxon>
        <taxon>Bacillati</taxon>
        <taxon>Actinomycetota</taxon>
        <taxon>Actinomycetes</taxon>
        <taxon>Propionibacteriales</taxon>
        <taxon>Propionibacteriaceae</taxon>
        <taxon>Ammonicoccus</taxon>
    </lineage>
</organism>
<evidence type="ECO:0000256" key="2">
    <source>
        <dbReference type="SAM" id="Coils"/>
    </source>
</evidence>
<evidence type="ECO:0000313" key="5">
    <source>
        <dbReference type="Proteomes" id="UP001442841"/>
    </source>
</evidence>
<dbReference type="EMBL" id="CP154795">
    <property type="protein sequence ID" value="XAN06287.1"/>
    <property type="molecule type" value="Genomic_DNA"/>
</dbReference>
<dbReference type="RefSeq" id="WP_425307721.1">
    <property type="nucleotide sequence ID" value="NZ_CP154795.1"/>
</dbReference>
<dbReference type="PANTHER" id="PTHR37313:SF4">
    <property type="entry name" value="CONSERVED MEMBRANE PROTEIN-RELATED"/>
    <property type="match status" value="1"/>
</dbReference>
<evidence type="ECO:0000256" key="3">
    <source>
        <dbReference type="SAM" id="Phobius"/>
    </source>
</evidence>
<evidence type="ECO:0000313" key="4">
    <source>
        <dbReference type="EMBL" id="XAN06287.1"/>
    </source>
</evidence>
<sequence length="253" mass="27241">MSEETRLSRRRLADALLLRTPGRKWVTTLVCVLVGLMVAVSALNAKGFDLRPGRNTELVGLISDQSRRNEELTRQAAGLQREVDELSQQAGAPIDTTERLAVAASQAGFEPVRGPGYTVTLTDAPSSVQIAGVDDDLLIVHQQDIQAVVNAFWAAGAEAMTIQGQRVISTTGVKCVGNSVVLHGRPYAPPYVISAIGDPDRLSAALASSPYLKAYREHSEVYSLGYAQKREQSLRFPAYEGSLDLQYATVAGS</sequence>
<proteinExistence type="inferred from homology"/>
<dbReference type="Proteomes" id="UP001442841">
    <property type="component" value="Chromosome"/>
</dbReference>
<reference evidence="4 5" key="1">
    <citation type="submission" date="2024-04" db="EMBL/GenBank/DDBJ databases">
        <title>Isolation of an actinomycete strain from pig manure.</title>
        <authorList>
            <person name="Gong T."/>
            <person name="Yu Z."/>
            <person name="An M."/>
            <person name="Wei C."/>
            <person name="Yang W."/>
            <person name="Liu L."/>
        </authorList>
    </citation>
    <scope>NUCLEOTIDE SEQUENCE [LARGE SCALE GENOMIC DNA]</scope>
    <source>
        <strain evidence="4 5">ZF39</strain>
    </source>
</reference>